<name>A0AA41VJP9_PAPNU</name>
<keyword evidence="3" id="KW-1185">Reference proteome</keyword>
<dbReference type="AlphaFoldDB" id="A0AA41VJP9"/>
<dbReference type="Proteomes" id="UP001177140">
    <property type="component" value="Unassembled WGS sequence"/>
</dbReference>
<gene>
    <name evidence="2" type="ORF">MKW94_017666</name>
</gene>
<evidence type="ECO:0000313" key="2">
    <source>
        <dbReference type="EMBL" id="MCL7042521.1"/>
    </source>
</evidence>
<keyword evidence="1" id="KW-0472">Membrane</keyword>
<feature type="transmembrane region" description="Helical" evidence="1">
    <location>
        <begin position="135"/>
        <end position="157"/>
    </location>
</feature>
<organism evidence="2 3">
    <name type="scientific">Papaver nudicaule</name>
    <name type="common">Iceland poppy</name>
    <dbReference type="NCBI Taxonomy" id="74823"/>
    <lineage>
        <taxon>Eukaryota</taxon>
        <taxon>Viridiplantae</taxon>
        <taxon>Streptophyta</taxon>
        <taxon>Embryophyta</taxon>
        <taxon>Tracheophyta</taxon>
        <taxon>Spermatophyta</taxon>
        <taxon>Magnoliopsida</taxon>
        <taxon>Ranunculales</taxon>
        <taxon>Papaveraceae</taxon>
        <taxon>Papaveroideae</taxon>
        <taxon>Papaver</taxon>
    </lineage>
</organism>
<evidence type="ECO:0000256" key="1">
    <source>
        <dbReference type="SAM" id="Phobius"/>
    </source>
</evidence>
<sequence>MASSPLNNLYRLVCCQISEAHDLLIQRVAEEVKLTSKCASPKSTKQVNFDVEKYCQNNEATGAAVKYHSGSDSFYDDHCHHPNCWMNGSKDRFLEVLLMVSSFLLSFSTAGALYFTQALTIVGSHDPVLKHSLAAFKWAFASSFLSNFLGVVVLLILQSRREYHQYKKLSLIISNTASFVFMVLGYGLLIAFNIGRH</sequence>
<evidence type="ECO:0000313" key="3">
    <source>
        <dbReference type="Proteomes" id="UP001177140"/>
    </source>
</evidence>
<dbReference type="EMBL" id="JAJJMA010236312">
    <property type="protein sequence ID" value="MCL7042521.1"/>
    <property type="molecule type" value="Genomic_DNA"/>
</dbReference>
<proteinExistence type="predicted"/>
<keyword evidence="1" id="KW-0812">Transmembrane</keyword>
<accession>A0AA41VJP9</accession>
<feature type="transmembrane region" description="Helical" evidence="1">
    <location>
        <begin position="96"/>
        <end position="115"/>
    </location>
</feature>
<protein>
    <submittedName>
        <fullName evidence="2">Uncharacterized protein</fullName>
    </submittedName>
</protein>
<keyword evidence="1" id="KW-1133">Transmembrane helix</keyword>
<comment type="caution">
    <text evidence="2">The sequence shown here is derived from an EMBL/GenBank/DDBJ whole genome shotgun (WGS) entry which is preliminary data.</text>
</comment>
<feature type="transmembrane region" description="Helical" evidence="1">
    <location>
        <begin position="169"/>
        <end position="194"/>
    </location>
</feature>
<reference evidence="2" key="1">
    <citation type="submission" date="2022-03" db="EMBL/GenBank/DDBJ databases">
        <title>A functionally conserved STORR gene fusion in Papaver species that diverged 16.8 million years ago.</title>
        <authorList>
            <person name="Catania T."/>
        </authorList>
    </citation>
    <scope>NUCLEOTIDE SEQUENCE</scope>
    <source>
        <strain evidence="2">S-191538</strain>
    </source>
</reference>